<dbReference type="SUPFAM" id="SSF55681">
    <property type="entry name" value="Class II aaRS and biotin synthetases"/>
    <property type="match status" value="1"/>
</dbReference>
<dbReference type="CDD" id="cd16443">
    <property type="entry name" value="LplA"/>
    <property type="match status" value="1"/>
</dbReference>
<comment type="pathway">
    <text evidence="1">Protein modification; protein lipoylation via exogenous pathway; protein N(6)-(lipoyl)lysine from lipoate: step 2/2.</text>
</comment>
<dbReference type="HOGENOM" id="CLU_022986_0_0_2"/>
<dbReference type="OrthoDB" id="43646at2157"/>
<dbReference type="PROSITE" id="PS51733">
    <property type="entry name" value="BPL_LPL_CATALYTIC"/>
    <property type="match status" value="1"/>
</dbReference>
<dbReference type="GO" id="GO:0017118">
    <property type="term" value="F:lipoyltransferase activity"/>
    <property type="evidence" value="ECO:0007669"/>
    <property type="project" value="TreeGrafter"/>
</dbReference>
<evidence type="ECO:0000313" key="3">
    <source>
        <dbReference type="EMBL" id="ACP36355.1"/>
    </source>
</evidence>
<dbReference type="PANTHER" id="PTHR12561">
    <property type="entry name" value="LIPOATE-PROTEIN LIGASE"/>
    <property type="match status" value="1"/>
</dbReference>
<dbReference type="GO" id="GO:0005737">
    <property type="term" value="C:cytoplasm"/>
    <property type="evidence" value="ECO:0007669"/>
    <property type="project" value="TreeGrafter"/>
</dbReference>
<dbReference type="GO" id="GO:0009249">
    <property type="term" value="P:protein lipoylation"/>
    <property type="evidence" value="ECO:0007669"/>
    <property type="project" value="InterPro"/>
</dbReference>
<gene>
    <name evidence="3" type="ordered locus">LS215_2379</name>
</gene>
<dbReference type="InterPro" id="IPR004143">
    <property type="entry name" value="BPL_LPL_catalytic"/>
</dbReference>
<dbReference type="Pfam" id="PF21948">
    <property type="entry name" value="LplA-B_cat"/>
    <property type="match status" value="1"/>
</dbReference>
<feature type="domain" description="BPL/LPL catalytic" evidence="2">
    <location>
        <begin position="97"/>
        <end position="286"/>
    </location>
</feature>
<organism evidence="3 4">
    <name type="scientific">Saccharolobus islandicus (strain L.S.2.15 / Lassen #1)</name>
    <name type="common">Sulfolobus islandicus</name>
    <dbReference type="NCBI Taxonomy" id="429572"/>
    <lineage>
        <taxon>Archaea</taxon>
        <taxon>Thermoproteota</taxon>
        <taxon>Thermoprotei</taxon>
        <taxon>Sulfolobales</taxon>
        <taxon>Sulfolobaceae</taxon>
        <taxon>Saccharolobus</taxon>
    </lineage>
</organism>
<dbReference type="UniPathway" id="UPA00537">
    <property type="reaction ID" value="UER00595"/>
</dbReference>
<name>C3MKI4_SACI2</name>
<protein>
    <submittedName>
        <fullName evidence="3">Biotin/lipoate A/B protein ligase</fullName>
    </submittedName>
</protein>
<evidence type="ECO:0000256" key="1">
    <source>
        <dbReference type="ARBA" id="ARBA00005085"/>
    </source>
</evidence>
<dbReference type="InterPro" id="IPR045864">
    <property type="entry name" value="aa-tRNA-synth_II/BPL/LPL"/>
</dbReference>
<dbReference type="Proteomes" id="UP000001747">
    <property type="component" value="Chromosome"/>
</dbReference>
<evidence type="ECO:0000313" key="4">
    <source>
        <dbReference type="Proteomes" id="UP000001747"/>
    </source>
</evidence>
<dbReference type="KEGG" id="sis:LS215_2379"/>
<dbReference type="PANTHER" id="PTHR12561:SF3">
    <property type="entry name" value="LIPOYLTRANSFERASE 1, MITOCHONDRIAL"/>
    <property type="match status" value="1"/>
</dbReference>
<evidence type="ECO:0000259" key="2">
    <source>
        <dbReference type="PROSITE" id="PS51733"/>
    </source>
</evidence>
<dbReference type="GO" id="GO:0016874">
    <property type="term" value="F:ligase activity"/>
    <property type="evidence" value="ECO:0007669"/>
    <property type="project" value="UniProtKB-KW"/>
</dbReference>
<dbReference type="AlphaFoldDB" id="C3MKI4"/>
<keyword evidence="3" id="KW-0436">Ligase</keyword>
<dbReference type="EMBL" id="CP001399">
    <property type="protein sequence ID" value="ACP36355.1"/>
    <property type="molecule type" value="Genomic_DNA"/>
</dbReference>
<dbReference type="Gene3D" id="3.30.930.10">
    <property type="entry name" value="Bira Bifunctional Protein, Domain 2"/>
    <property type="match status" value="1"/>
</dbReference>
<dbReference type="InterPro" id="IPR004562">
    <property type="entry name" value="LipoylTrfase_LipoateP_Ligase"/>
</dbReference>
<reference evidence="3 4" key="1">
    <citation type="journal article" date="2009" name="Proc. Natl. Acad. Sci. U.S.A.">
        <title>Biogeography of the Sulfolobus islandicus pan-genome.</title>
        <authorList>
            <person name="Reno M.L."/>
            <person name="Held N.L."/>
            <person name="Fields C.J."/>
            <person name="Burke P.V."/>
            <person name="Whitaker R.J."/>
        </authorList>
    </citation>
    <scope>NUCLEOTIDE SEQUENCE [LARGE SCALE GENOMIC DNA]</scope>
    <source>
        <strain evidence="4">L.S.2.15 / Lassen #1</strain>
    </source>
</reference>
<proteinExistence type="predicted"/>
<accession>C3MKI4</accession>
<sequence length="317" mass="36108">MPLYWDKIFNIAFSISTSAITSPILISLPSFMYNETISPPQSLLLGHISSGIFNSACTNYKLIMENKNIVKLRVLLKEYPNDPYLNVAMDEALLLNSKDVPTLRIWRNDKSVILGILSTVNDEVNLEMIKKYGVKLVRRISGGGSVFHDMGNINYTFITNGQGGIDYLYGYLLKGTISAIESLINDRVEVYNETDIAFKGYKISGNAGYINEDRYLLHGTLLVSSNLDILHKVLIIPPKNYIKKDNINMIKYKVSNLLNLINGNISYDEVVEVFIRGFSSLLHCDDYFLDDISDRELKHAMRLANEKYSKKEFIYKR</sequence>